<protein>
    <submittedName>
        <fullName evidence="6">Uncharacterized protein</fullName>
    </submittedName>
</protein>
<reference evidence="6" key="1">
    <citation type="submission" date="2021-03" db="EMBL/GenBank/DDBJ databases">
        <authorList>
            <person name="Li Z."/>
            <person name="Yang C."/>
        </authorList>
    </citation>
    <scope>NUCLEOTIDE SEQUENCE</scope>
    <source>
        <strain evidence="6">Dzin_1.0</strain>
        <tissue evidence="6">Leaf</tissue>
    </source>
</reference>
<evidence type="ECO:0000259" key="4">
    <source>
        <dbReference type="Pfam" id="PF00082"/>
    </source>
</evidence>
<dbReference type="InterPro" id="IPR041469">
    <property type="entry name" value="Subtilisin-like_FN3"/>
</dbReference>
<dbReference type="PROSITE" id="PS51892">
    <property type="entry name" value="SUBTILASE"/>
    <property type="match status" value="1"/>
</dbReference>
<dbReference type="Proteomes" id="UP001085076">
    <property type="component" value="Miscellaneous, Linkage group lg05"/>
</dbReference>
<comment type="similarity">
    <text evidence="1 3">Belongs to the peptidase S8 family.</text>
</comment>
<proteinExistence type="inferred from homology"/>
<dbReference type="Pfam" id="PF00082">
    <property type="entry name" value="Peptidase_S8"/>
    <property type="match status" value="1"/>
</dbReference>
<dbReference type="GO" id="GO:0004252">
    <property type="term" value="F:serine-type endopeptidase activity"/>
    <property type="evidence" value="ECO:0007669"/>
    <property type="project" value="InterPro"/>
</dbReference>
<dbReference type="EMBL" id="JAGGNH010000005">
    <property type="protein sequence ID" value="KAJ0972875.1"/>
    <property type="molecule type" value="Genomic_DNA"/>
</dbReference>
<sequence>MAAPHVAGIMALIKKKHPTWSPAAIQSAIITTAKDMDLDGKPMVDNKNGKPASIFAKGAGLVNPSGAMDPGLVYDRNISDYKGYMCGLGYSSSNVELIIRKHVNCTKVKKIKASQLNYASIMVTLSNISPNETVQRTVTNVGDANSEYNARVVHPVGANITLSPDKLQFSKHNQPMSFNITISMVAPAQVPGKISEGKLEWLSKKHVVRSPIAVIFG</sequence>
<gene>
    <name evidence="6" type="ORF">J5N97_020834</name>
</gene>
<dbReference type="OrthoDB" id="640735at2759"/>
<comment type="caution">
    <text evidence="6">The sequence shown here is derived from an EMBL/GenBank/DDBJ whole genome shotgun (WGS) entry which is preliminary data.</text>
</comment>
<dbReference type="PANTHER" id="PTHR10795">
    <property type="entry name" value="PROPROTEIN CONVERTASE SUBTILISIN/KEXIN"/>
    <property type="match status" value="1"/>
</dbReference>
<dbReference type="SUPFAM" id="SSF52743">
    <property type="entry name" value="Subtilisin-like"/>
    <property type="match status" value="1"/>
</dbReference>
<dbReference type="Gene3D" id="2.60.40.2310">
    <property type="match status" value="1"/>
</dbReference>
<keyword evidence="7" id="KW-1185">Reference proteome</keyword>
<evidence type="ECO:0000256" key="2">
    <source>
        <dbReference type="ARBA" id="ARBA00022729"/>
    </source>
</evidence>
<reference evidence="6" key="2">
    <citation type="journal article" date="2022" name="Hortic Res">
        <title>The genome of Dioscorea zingiberensis sheds light on the biosynthesis, origin and evolution of the medicinally important diosgenin saponins.</title>
        <authorList>
            <person name="Li Y."/>
            <person name="Tan C."/>
            <person name="Li Z."/>
            <person name="Guo J."/>
            <person name="Li S."/>
            <person name="Chen X."/>
            <person name="Wang C."/>
            <person name="Dai X."/>
            <person name="Yang H."/>
            <person name="Song W."/>
            <person name="Hou L."/>
            <person name="Xu J."/>
            <person name="Tong Z."/>
            <person name="Xu A."/>
            <person name="Yuan X."/>
            <person name="Wang W."/>
            <person name="Yang Q."/>
            <person name="Chen L."/>
            <person name="Sun Z."/>
            <person name="Wang K."/>
            <person name="Pan B."/>
            <person name="Chen J."/>
            <person name="Bao Y."/>
            <person name="Liu F."/>
            <person name="Qi X."/>
            <person name="Gang D.R."/>
            <person name="Wen J."/>
            <person name="Li J."/>
        </authorList>
    </citation>
    <scope>NUCLEOTIDE SEQUENCE</scope>
    <source>
        <strain evidence="6">Dzin_1.0</strain>
    </source>
</reference>
<name>A0A9D5CH82_9LILI</name>
<dbReference type="Gene3D" id="3.40.50.200">
    <property type="entry name" value="Peptidase S8/S53 domain"/>
    <property type="match status" value="1"/>
</dbReference>
<evidence type="ECO:0000313" key="6">
    <source>
        <dbReference type="EMBL" id="KAJ0972875.1"/>
    </source>
</evidence>
<organism evidence="6 7">
    <name type="scientific">Dioscorea zingiberensis</name>
    <dbReference type="NCBI Taxonomy" id="325984"/>
    <lineage>
        <taxon>Eukaryota</taxon>
        <taxon>Viridiplantae</taxon>
        <taxon>Streptophyta</taxon>
        <taxon>Embryophyta</taxon>
        <taxon>Tracheophyta</taxon>
        <taxon>Spermatophyta</taxon>
        <taxon>Magnoliopsida</taxon>
        <taxon>Liliopsida</taxon>
        <taxon>Dioscoreales</taxon>
        <taxon>Dioscoreaceae</taxon>
        <taxon>Dioscorea</taxon>
    </lineage>
</organism>
<dbReference type="InterPro" id="IPR036852">
    <property type="entry name" value="Peptidase_S8/S53_dom_sf"/>
</dbReference>
<evidence type="ECO:0000259" key="5">
    <source>
        <dbReference type="Pfam" id="PF17766"/>
    </source>
</evidence>
<feature type="domain" description="Peptidase S8/S53" evidence="4">
    <location>
        <begin position="1"/>
        <end position="49"/>
    </location>
</feature>
<keyword evidence="2" id="KW-0732">Signal</keyword>
<dbReference type="GO" id="GO:0006508">
    <property type="term" value="P:proteolysis"/>
    <property type="evidence" value="ECO:0007669"/>
    <property type="project" value="InterPro"/>
</dbReference>
<evidence type="ECO:0000256" key="1">
    <source>
        <dbReference type="ARBA" id="ARBA00011073"/>
    </source>
</evidence>
<dbReference type="AlphaFoldDB" id="A0A9D5CH82"/>
<dbReference type="Pfam" id="PF17766">
    <property type="entry name" value="fn3_6"/>
    <property type="match status" value="1"/>
</dbReference>
<evidence type="ECO:0000313" key="7">
    <source>
        <dbReference type="Proteomes" id="UP001085076"/>
    </source>
</evidence>
<accession>A0A9D5CH82</accession>
<dbReference type="InterPro" id="IPR045051">
    <property type="entry name" value="SBT"/>
</dbReference>
<dbReference type="InterPro" id="IPR000209">
    <property type="entry name" value="Peptidase_S8/S53_dom"/>
</dbReference>
<comment type="caution">
    <text evidence="3">Lacks conserved residue(s) required for the propagation of feature annotation.</text>
</comment>
<feature type="domain" description="Subtilisin-like protease fibronectin type-III" evidence="5">
    <location>
        <begin position="115"/>
        <end position="214"/>
    </location>
</feature>
<evidence type="ECO:0000256" key="3">
    <source>
        <dbReference type="PROSITE-ProRule" id="PRU01240"/>
    </source>
</evidence>